<dbReference type="InterPro" id="IPR013761">
    <property type="entry name" value="SAM/pointed_sf"/>
</dbReference>
<dbReference type="Gene3D" id="1.10.150.50">
    <property type="entry name" value="Transcription Factor, Ets-1"/>
    <property type="match status" value="3"/>
</dbReference>
<reference evidence="7" key="1">
    <citation type="submission" date="2025-08" db="UniProtKB">
        <authorList>
            <consortium name="RefSeq"/>
        </authorList>
    </citation>
    <scope>IDENTIFICATION</scope>
    <source>
        <tissue evidence="7">Muscle</tissue>
    </source>
</reference>
<dbReference type="InterPro" id="IPR036028">
    <property type="entry name" value="SH3-like_dom_sf"/>
</dbReference>
<dbReference type="RefSeq" id="XP_022242401.1">
    <property type="nucleotide sequence ID" value="XM_022386693.1"/>
</dbReference>
<dbReference type="Pfam" id="PF26285">
    <property type="entry name" value="SASH1_Homeodomain"/>
    <property type="match status" value="2"/>
</dbReference>
<name>A0ABM1SFJ6_LIMPO</name>
<accession>A0ABM1SFJ6</accession>
<dbReference type="PANTHER" id="PTHR12301">
    <property type="entry name" value="SAM-DOMAIN, SH3 AND NUCLEAR LOCALIZATION SIGNALS PROTEIN RELATED"/>
    <property type="match status" value="1"/>
</dbReference>
<evidence type="ECO:0000259" key="5">
    <source>
        <dbReference type="PROSITE" id="PS50105"/>
    </source>
</evidence>
<gene>
    <name evidence="7" type="primary">LOC106460071</name>
</gene>
<feature type="region of interest" description="Disordered" evidence="3">
    <location>
        <begin position="741"/>
        <end position="808"/>
    </location>
</feature>
<dbReference type="PROSITE" id="PS50002">
    <property type="entry name" value="SH3"/>
    <property type="match status" value="1"/>
</dbReference>
<dbReference type="PROSITE" id="PS50105">
    <property type="entry name" value="SAM_DOMAIN"/>
    <property type="match status" value="3"/>
</dbReference>
<evidence type="ECO:0000313" key="7">
    <source>
        <dbReference type="RefSeq" id="XP_022242401.1"/>
    </source>
</evidence>
<feature type="region of interest" description="Disordered" evidence="3">
    <location>
        <begin position="530"/>
        <end position="549"/>
    </location>
</feature>
<dbReference type="InterPro" id="IPR001452">
    <property type="entry name" value="SH3_domain"/>
</dbReference>
<dbReference type="Proteomes" id="UP000694941">
    <property type="component" value="Unplaced"/>
</dbReference>
<dbReference type="SUPFAM" id="SSF47769">
    <property type="entry name" value="SAM/Pointed domain"/>
    <property type="match status" value="3"/>
</dbReference>
<dbReference type="Pfam" id="PF07653">
    <property type="entry name" value="SH3_2"/>
    <property type="match status" value="1"/>
</dbReference>
<feature type="region of interest" description="Disordered" evidence="3">
    <location>
        <begin position="635"/>
        <end position="728"/>
    </location>
</feature>
<dbReference type="InterPro" id="IPR058666">
    <property type="entry name" value="SASH1/NUB1_homeodomain"/>
</dbReference>
<feature type="region of interest" description="Disordered" evidence="3">
    <location>
        <begin position="302"/>
        <end position="350"/>
    </location>
</feature>
<feature type="domain" description="SH3" evidence="4">
    <location>
        <begin position="811"/>
        <end position="872"/>
    </location>
</feature>
<feature type="domain" description="SAM" evidence="5">
    <location>
        <begin position="1341"/>
        <end position="1405"/>
    </location>
</feature>
<dbReference type="Gene3D" id="2.30.30.40">
    <property type="entry name" value="SH3 Domains"/>
    <property type="match status" value="1"/>
</dbReference>
<protein>
    <submittedName>
        <fullName evidence="7">Uncharacterized protein LOC106460071 isoform X2</fullName>
    </submittedName>
</protein>
<dbReference type="SUPFAM" id="SSF50044">
    <property type="entry name" value="SH3-domain"/>
    <property type="match status" value="1"/>
</dbReference>
<dbReference type="InterPro" id="IPR051725">
    <property type="entry name" value="SAM-SH3_domain_protein"/>
</dbReference>
<feature type="compositionally biased region" description="Polar residues" evidence="3">
    <location>
        <begin position="678"/>
        <end position="697"/>
    </location>
</feature>
<feature type="compositionally biased region" description="Polar residues" evidence="3">
    <location>
        <begin position="766"/>
        <end position="790"/>
    </location>
</feature>
<organism evidence="6 7">
    <name type="scientific">Limulus polyphemus</name>
    <name type="common">Atlantic horseshoe crab</name>
    <dbReference type="NCBI Taxonomy" id="6850"/>
    <lineage>
        <taxon>Eukaryota</taxon>
        <taxon>Metazoa</taxon>
        <taxon>Ecdysozoa</taxon>
        <taxon>Arthropoda</taxon>
        <taxon>Chelicerata</taxon>
        <taxon>Merostomata</taxon>
        <taxon>Xiphosura</taxon>
        <taxon>Limulidae</taxon>
        <taxon>Limulus</taxon>
    </lineage>
</organism>
<evidence type="ECO:0000313" key="6">
    <source>
        <dbReference type="Proteomes" id="UP000694941"/>
    </source>
</evidence>
<dbReference type="Pfam" id="PF07647">
    <property type="entry name" value="SAM_2"/>
    <property type="match status" value="1"/>
</dbReference>
<evidence type="ECO:0000259" key="4">
    <source>
        <dbReference type="PROSITE" id="PS50002"/>
    </source>
</evidence>
<feature type="domain" description="SAM" evidence="5">
    <location>
        <begin position="893"/>
        <end position="957"/>
    </location>
</feature>
<feature type="region of interest" description="Disordered" evidence="3">
    <location>
        <begin position="962"/>
        <end position="991"/>
    </location>
</feature>
<proteinExistence type="predicted"/>
<dbReference type="SMART" id="SM00326">
    <property type="entry name" value="SH3"/>
    <property type="match status" value="1"/>
</dbReference>
<sequence>MGEQNIVSDWLRSLKLETYAESFLDNGYDDLEICKQIGELDLDGIGVTVSSHRQTILQAVKRLLEHGGTAVYYTVEEQLRMAGAVCCDTYDDYDSSIGPSKQKDQSNPHLIVNSPKGDGDGKTNGDTVANMSCWTESAIPRQFVDEYEEGKAELVKFPRIQLKMIVRDKLIRDGIRLSAEPYSNMDGTRGCLDSLARRYSEELKTHYRDVMDRLEELRRRRVAIDIPPLPLDLGNFKQRTTASFKPGKYSPSSCLNDQEEENIYGLYQGQTGKAVNVGQTERYLSPRSKSFYQPCPFTTAEAKSEKPYSNGTKKKGGLGKLFRSFGTKKDKCKEKKSRKSEKNDRKLQLPCKSPCSKNHVEDVPSAPVHQFQIQIGEEERDQLMMMVHDGYMTMEQAVQKILTDLGRGVGFSAPGGKKGPKKPTAVFYSDANGEAGTSPLSKHIYYEPPEDLDLDMDQDNFKGYTSKKTLHYRTTCKVCRGSLSDLTQPLLNSEHSTNSLPVCSQEEFTKIILSKQDKCIDANDGVNVNTGEPQVEDFNSKRYSPPKDDRAAQSLADITSADRLTASDIEISSPGRAVDYGQLVQIETKNIICNQMIVNHDLGGSIYEDHCSSGALYHTKCRKDSFCHSSVPVDDGSHSKFASSESNDTTPKLDNTEDNIGSSVLEHRNKDGMLGKIQSLTNRTSYSTSEEGQSQSSDYEETEEIEKKMDSGLSRDHSGRSSLAGRVRELHRDVRRRFSRLKSSRCMPDTEQLREPVDQQDGITRPGSSLESLPSENGSSSRCSLQTQTPSSSNRSSTSVGEDEGTPYIGPFLGRARALTDYTPSPYDRDALAFKKGDIIDIIAKHNTGIWVGMLHGRVGSFKFINVEELRKEVRHRQLRFKRSTQLASLAAMRPQTLEDILHMVGLEQYTHILVLNGYKHLDSFKDIEIEDLEGLGILEPDHQQQLLRAADMLLECEATHSLATHPEREEPIEDSSLDKEKNTGRDSGCYTGREYFTNQEPSRDVDNFHCVGCIGHSSNSENISNEVLNVRNNLDADYLPQQNAQTSSQSYNNTSTNSMGSFNIPITYSFNLSTTGNEPIFDEEKVVLRKKNDDSRSSRAQIVENEKHETQATANCSPEDVIKVSSQLSCCENGCFPVDHEENMTDSKSCTCVVCSMKSKSCIAETFPQPTSPVNTKCVLSTPQDSPVHVSCGSGFAMRVRCATLPRKKQQDSEDPPPPGKRDHKIVEKKQNRKFGFRKGTLQDTRHIIQSQGLTLLSVVTNKLEEEKIDLCQEPYTDKTGFCGIPPALVQRYSEELQRDIYDVAEVLDQARINALHQQERKGIPNDFLADSCNEPVVEANYSCLHDWLTSLGLPMYTEHFQRAGYSQLEQIVSLREADLRHCGINCSRHLRLLTSAIGTLHIHLAKYGTG</sequence>
<evidence type="ECO:0000256" key="1">
    <source>
        <dbReference type="ARBA" id="ARBA00022443"/>
    </source>
</evidence>
<evidence type="ECO:0000256" key="3">
    <source>
        <dbReference type="SAM" id="MobiDB-lite"/>
    </source>
</evidence>
<feature type="compositionally biased region" description="Polar residues" evidence="3">
    <location>
        <begin position="640"/>
        <end position="662"/>
    </location>
</feature>
<dbReference type="Pfam" id="PF00536">
    <property type="entry name" value="SAM_1"/>
    <property type="match status" value="2"/>
</dbReference>
<keyword evidence="6" id="KW-1185">Reference proteome</keyword>
<feature type="region of interest" description="Disordered" evidence="3">
    <location>
        <begin position="97"/>
        <end position="124"/>
    </location>
</feature>
<feature type="domain" description="SAM" evidence="5">
    <location>
        <begin position="2"/>
        <end position="66"/>
    </location>
</feature>
<keyword evidence="1 2" id="KW-0728">SH3 domain</keyword>
<feature type="region of interest" description="Disordered" evidence="3">
    <location>
        <begin position="1207"/>
        <end position="1231"/>
    </location>
</feature>
<dbReference type="InterPro" id="IPR001660">
    <property type="entry name" value="SAM"/>
</dbReference>
<dbReference type="GeneID" id="106460071"/>
<dbReference type="PANTHER" id="PTHR12301:SF10">
    <property type="match status" value="1"/>
</dbReference>
<feature type="compositionally biased region" description="Basic and acidic residues" evidence="3">
    <location>
        <begin position="705"/>
        <end position="719"/>
    </location>
</feature>
<dbReference type="SMART" id="SM00454">
    <property type="entry name" value="SAM"/>
    <property type="match status" value="3"/>
</dbReference>
<evidence type="ECO:0000256" key="2">
    <source>
        <dbReference type="PROSITE-ProRule" id="PRU00192"/>
    </source>
</evidence>